<organism evidence="2 3">
    <name type="scientific">Subtercola frigoramans</name>
    <dbReference type="NCBI Taxonomy" id="120298"/>
    <lineage>
        <taxon>Bacteria</taxon>
        <taxon>Bacillati</taxon>
        <taxon>Actinomycetota</taxon>
        <taxon>Actinomycetes</taxon>
        <taxon>Micrococcales</taxon>
        <taxon>Microbacteriaceae</taxon>
        <taxon>Subtercola</taxon>
    </lineage>
</organism>
<dbReference type="RefSeq" id="WP_205110620.1">
    <property type="nucleotide sequence ID" value="NZ_BAAAHT010000014.1"/>
</dbReference>
<evidence type="ECO:0000313" key="2">
    <source>
        <dbReference type="EMBL" id="MBM7473292.1"/>
    </source>
</evidence>
<proteinExistence type="predicted"/>
<name>A0ABS2L870_9MICO</name>
<sequence length="577" mass="63017">MATLQLHSNPAVLKSSQIDSWFGAFGLGIGGDSPSAEEMRLSMSWRVTEPLRSLRARERLRALRSGTLRLPQTQNNTNALALARQALLQRLKAVAPHLLTAQNSRQIDELSLEHLLGALIETVHTTDDHARLWLLTIAISGCFPDQAQILGMARDIHGVDGPSAVARILHHCGVWTSRYQSHLRTIEMVTDVPLAFCDFTARFGFNSGIQRVTRQTLSFWRTLGDFRLAAVTSDGTSLRTLDEEETTRVLDWSGDDDANRDDIDDTIDHSTSVLVVPWNTTVFVPEAPLGHGTNALIAMARFSPNRTVAIGYDTIPVSGGHFVHRGLTLIFVSYLSMIKYFDEVVCISQATADEFIGFNEALVAQGLTGPRVSTVVLPLEPIPSDRSIDEPAESSLPTVLSVSSNEPRKNQLSVVYASELLWREGLKFNLVLLGGRGDRLFTDVPDAVAALRAKGRTVELRRDVDEAGLAEAYRRARFSIFVSLQEGYGLPIAESLAVGTPAITTDYGSTAEIAAGGGCVTVDPRDDLAIAAAMRELLTSDETISRLKTEISTRVDSTWGDYATVLWDTMTASKGSK</sequence>
<accession>A0ABS2L870</accession>
<dbReference type="PANTHER" id="PTHR46401">
    <property type="entry name" value="GLYCOSYLTRANSFERASE WBBK-RELATED"/>
    <property type="match status" value="1"/>
</dbReference>
<dbReference type="EMBL" id="JAFBBU010000001">
    <property type="protein sequence ID" value="MBM7473292.1"/>
    <property type="molecule type" value="Genomic_DNA"/>
</dbReference>
<keyword evidence="1" id="KW-0808">Transferase</keyword>
<evidence type="ECO:0000256" key="1">
    <source>
        <dbReference type="ARBA" id="ARBA00022679"/>
    </source>
</evidence>
<reference evidence="2 3" key="1">
    <citation type="submission" date="2021-01" db="EMBL/GenBank/DDBJ databases">
        <title>Sequencing the genomes of 1000 actinobacteria strains.</title>
        <authorList>
            <person name="Klenk H.-P."/>
        </authorList>
    </citation>
    <scope>NUCLEOTIDE SEQUENCE [LARGE SCALE GENOMIC DNA]</scope>
    <source>
        <strain evidence="2 3">DSM 13057</strain>
    </source>
</reference>
<dbReference type="PANTHER" id="PTHR46401:SF2">
    <property type="entry name" value="GLYCOSYLTRANSFERASE WBBK-RELATED"/>
    <property type="match status" value="1"/>
</dbReference>
<dbReference type="Gene3D" id="3.40.50.2000">
    <property type="entry name" value="Glycogen Phosphorylase B"/>
    <property type="match status" value="1"/>
</dbReference>
<comment type="caution">
    <text evidence="2">The sequence shown here is derived from an EMBL/GenBank/DDBJ whole genome shotgun (WGS) entry which is preliminary data.</text>
</comment>
<dbReference type="Proteomes" id="UP000776164">
    <property type="component" value="Unassembled WGS sequence"/>
</dbReference>
<dbReference type="SUPFAM" id="SSF53756">
    <property type="entry name" value="UDP-Glycosyltransferase/glycogen phosphorylase"/>
    <property type="match status" value="1"/>
</dbReference>
<gene>
    <name evidence="2" type="ORF">JOE66_002926</name>
</gene>
<dbReference type="Pfam" id="PF13692">
    <property type="entry name" value="Glyco_trans_1_4"/>
    <property type="match status" value="1"/>
</dbReference>
<keyword evidence="3" id="KW-1185">Reference proteome</keyword>
<protein>
    <submittedName>
        <fullName evidence="2">Glycosyltransferase involved in cell wall biosynthesis</fullName>
    </submittedName>
</protein>
<evidence type="ECO:0000313" key="3">
    <source>
        <dbReference type="Proteomes" id="UP000776164"/>
    </source>
</evidence>